<proteinExistence type="predicted"/>
<dbReference type="PANTHER" id="PTHR35707">
    <property type="entry name" value="OS06G0608100 PROTEIN"/>
    <property type="match status" value="1"/>
</dbReference>
<reference evidence="1" key="1">
    <citation type="submission" date="2018-02" db="EMBL/GenBank/DDBJ databases">
        <title>Rhizophora mucronata_Transcriptome.</title>
        <authorList>
            <person name="Meera S.P."/>
            <person name="Sreeshan A."/>
            <person name="Augustine A."/>
        </authorList>
    </citation>
    <scope>NUCLEOTIDE SEQUENCE</scope>
    <source>
        <tissue evidence="1">Leaf</tissue>
    </source>
</reference>
<sequence>MKHFPNVDAFTAFTYVLKAETSKNYLGSRILAQETQITSSLLHNLLDVVEEVLLARVEIKNLVDATFHSSSAEKLDLQLCFVCFNGGKMVQVTLDMTCLKWGIYPSEIIPCLIQESTGAQKFRSGLQSAAIKAAVDGLTGGYPRIIRLSKCVSQAAQSLST</sequence>
<dbReference type="EMBL" id="GGEC01020532">
    <property type="protein sequence ID" value="MBX01016.1"/>
    <property type="molecule type" value="Transcribed_RNA"/>
</dbReference>
<evidence type="ECO:0000313" key="1">
    <source>
        <dbReference type="EMBL" id="MBX01016.1"/>
    </source>
</evidence>
<dbReference type="AlphaFoldDB" id="A0A2P2K5K2"/>
<dbReference type="PANTHER" id="PTHR35707:SF1">
    <property type="entry name" value="SPC7 KINETOCHORE PROTEIN DOMAIN-CONTAINING PROTEIN"/>
    <property type="match status" value="1"/>
</dbReference>
<name>A0A2P2K5K2_RHIMU</name>
<organism evidence="1">
    <name type="scientific">Rhizophora mucronata</name>
    <name type="common">Asiatic mangrove</name>
    <dbReference type="NCBI Taxonomy" id="61149"/>
    <lineage>
        <taxon>Eukaryota</taxon>
        <taxon>Viridiplantae</taxon>
        <taxon>Streptophyta</taxon>
        <taxon>Embryophyta</taxon>
        <taxon>Tracheophyta</taxon>
        <taxon>Spermatophyta</taxon>
        <taxon>Magnoliopsida</taxon>
        <taxon>eudicotyledons</taxon>
        <taxon>Gunneridae</taxon>
        <taxon>Pentapetalae</taxon>
        <taxon>rosids</taxon>
        <taxon>fabids</taxon>
        <taxon>Malpighiales</taxon>
        <taxon>Rhizophoraceae</taxon>
        <taxon>Rhizophora</taxon>
    </lineage>
</organism>
<protein>
    <submittedName>
        <fullName evidence="1">Uncharacterized protein</fullName>
    </submittedName>
</protein>
<accession>A0A2P2K5K2</accession>